<evidence type="ECO:0000313" key="1">
    <source>
        <dbReference type="EMBL" id="KAG8481445.1"/>
    </source>
</evidence>
<dbReference type="EMBL" id="JAHUZN010000010">
    <property type="protein sequence ID" value="KAG8481445.1"/>
    <property type="molecule type" value="Genomic_DNA"/>
</dbReference>
<dbReference type="OrthoDB" id="10561993at2759"/>
<keyword evidence="2" id="KW-1185">Reference proteome</keyword>
<dbReference type="AlphaFoldDB" id="A0A8J6CT38"/>
<reference evidence="1 2" key="1">
    <citation type="journal article" date="2021" name="bioRxiv">
        <title>The Gossypium anomalum genome as a resource for cotton improvement and evolutionary analysis of hybrid incompatibility.</title>
        <authorList>
            <person name="Grover C.E."/>
            <person name="Yuan D."/>
            <person name="Arick M.A."/>
            <person name="Miller E.R."/>
            <person name="Hu G."/>
            <person name="Peterson D.G."/>
            <person name="Wendel J.F."/>
            <person name="Udall J.A."/>
        </authorList>
    </citation>
    <scope>NUCLEOTIDE SEQUENCE [LARGE SCALE GENOMIC DNA]</scope>
    <source>
        <strain evidence="1">JFW-Udall</strain>
        <tissue evidence="1">Leaf</tissue>
    </source>
</reference>
<comment type="caution">
    <text evidence="1">The sequence shown here is derived from an EMBL/GenBank/DDBJ whole genome shotgun (WGS) entry which is preliminary data.</text>
</comment>
<accession>A0A8J6CT38</accession>
<name>A0A8J6CT38_9ROSI</name>
<gene>
    <name evidence="1" type="ORF">CXB51_026257</name>
</gene>
<organism evidence="1 2">
    <name type="scientific">Gossypium anomalum</name>
    <dbReference type="NCBI Taxonomy" id="47600"/>
    <lineage>
        <taxon>Eukaryota</taxon>
        <taxon>Viridiplantae</taxon>
        <taxon>Streptophyta</taxon>
        <taxon>Embryophyta</taxon>
        <taxon>Tracheophyta</taxon>
        <taxon>Spermatophyta</taxon>
        <taxon>Magnoliopsida</taxon>
        <taxon>eudicotyledons</taxon>
        <taxon>Gunneridae</taxon>
        <taxon>Pentapetalae</taxon>
        <taxon>rosids</taxon>
        <taxon>malvids</taxon>
        <taxon>Malvales</taxon>
        <taxon>Malvaceae</taxon>
        <taxon>Malvoideae</taxon>
        <taxon>Gossypium</taxon>
    </lineage>
</organism>
<evidence type="ECO:0000313" key="2">
    <source>
        <dbReference type="Proteomes" id="UP000701853"/>
    </source>
</evidence>
<protein>
    <submittedName>
        <fullName evidence="1">Uncharacterized protein</fullName>
    </submittedName>
</protein>
<dbReference type="Proteomes" id="UP000701853">
    <property type="component" value="Chromosome 10"/>
</dbReference>
<proteinExistence type="predicted"/>
<sequence>MGFTGNIEPSFIQPKVVAVNEPLLNQSKASSKSNWLILISSLEMKHSRDHNQEIAITLSIPLSMAKWIIGMLWNDIDNNDHYFSLTKSPLTLLLRIENIWVKSCLKRLVVNYVLALAIGYFTHKRTMMEAYSYCYSCGCKLWVMLNTSCL</sequence>